<proteinExistence type="predicted"/>
<organism evidence="1 2">
    <name type="scientific">Rhynchophorus ferrugineus</name>
    <name type="common">Red palm weevil</name>
    <name type="synonym">Curculio ferrugineus</name>
    <dbReference type="NCBI Taxonomy" id="354439"/>
    <lineage>
        <taxon>Eukaryota</taxon>
        <taxon>Metazoa</taxon>
        <taxon>Ecdysozoa</taxon>
        <taxon>Arthropoda</taxon>
        <taxon>Hexapoda</taxon>
        <taxon>Insecta</taxon>
        <taxon>Pterygota</taxon>
        <taxon>Neoptera</taxon>
        <taxon>Endopterygota</taxon>
        <taxon>Coleoptera</taxon>
        <taxon>Polyphaga</taxon>
        <taxon>Cucujiformia</taxon>
        <taxon>Curculionidae</taxon>
        <taxon>Dryophthorinae</taxon>
        <taxon>Rhynchophorus</taxon>
    </lineage>
</organism>
<feature type="non-terminal residue" evidence="1">
    <location>
        <position position="1"/>
    </location>
</feature>
<protein>
    <submittedName>
        <fullName evidence="1">Uncharacterized protein</fullName>
    </submittedName>
</protein>
<sequence length="20" mass="2531">KFGHFNIQSARIWNIRWSNR</sequence>
<gene>
    <name evidence="1" type="ORF">GWI33_001039</name>
</gene>
<evidence type="ECO:0000313" key="1">
    <source>
        <dbReference type="EMBL" id="KAF7283269.1"/>
    </source>
</evidence>
<accession>A0A834ILJ6</accession>
<dbReference type="EMBL" id="JAACXV010000124">
    <property type="protein sequence ID" value="KAF7283269.1"/>
    <property type="molecule type" value="Genomic_DNA"/>
</dbReference>
<dbReference type="AlphaFoldDB" id="A0A834ILJ6"/>
<keyword evidence="2" id="KW-1185">Reference proteome</keyword>
<evidence type="ECO:0000313" key="2">
    <source>
        <dbReference type="Proteomes" id="UP000625711"/>
    </source>
</evidence>
<name>A0A834ILJ6_RHYFE</name>
<reference evidence="1" key="1">
    <citation type="submission" date="2020-08" db="EMBL/GenBank/DDBJ databases">
        <title>Genome sequencing and assembly of the red palm weevil Rhynchophorus ferrugineus.</title>
        <authorList>
            <person name="Dias G.B."/>
            <person name="Bergman C.M."/>
            <person name="Manee M."/>
        </authorList>
    </citation>
    <scope>NUCLEOTIDE SEQUENCE</scope>
    <source>
        <strain evidence="1">AA-2017</strain>
        <tissue evidence="1">Whole larva</tissue>
    </source>
</reference>
<dbReference type="Proteomes" id="UP000625711">
    <property type="component" value="Unassembled WGS sequence"/>
</dbReference>
<comment type="caution">
    <text evidence="1">The sequence shown here is derived from an EMBL/GenBank/DDBJ whole genome shotgun (WGS) entry which is preliminary data.</text>
</comment>